<evidence type="ECO:0000313" key="2">
    <source>
        <dbReference type="EMBL" id="KAG2219717.1"/>
    </source>
</evidence>
<feature type="region of interest" description="Disordered" evidence="1">
    <location>
        <begin position="1"/>
        <end position="21"/>
    </location>
</feature>
<comment type="caution">
    <text evidence="2">The sequence shown here is derived from an EMBL/GenBank/DDBJ whole genome shotgun (WGS) entry which is preliminary data.</text>
</comment>
<dbReference type="InterPro" id="IPR038279">
    <property type="entry name" value="Ndc10_dom2_sf"/>
</dbReference>
<dbReference type="OrthoDB" id="2289316at2759"/>
<gene>
    <name evidence="2" type="ORF">INT45_006049</name>
</gene>
<evidence type="ECO:0008006" key="4">
    <source>
        <dbReference type="Google" id="ProtNLM"/>
    </source>
</evidence>
<organism evidence="2 3">
    <name type="scientific">Circinella minor</name>
    <dbReference type="NCBI Taxonomy" id="1195481"/>
    <lineage>
        <taxon>Eukaryota</taxon>
        <taxon>Fungi</taxon>
        <taxon>Fungi incertae sedis</taxon>
        <taxon>Mucoromycota</taxon>
        <taxon>Mucoromycotina</taxon>
        <taxon>Mucoromycetes</taxon>
        <taxon>Mucorales</taxon>
        <taxon>Lichtheimiaceae</taxon>
        <taxon>Circinella</taxon>
    </lineage>
</organism>
<feature type="compositionally biased region" description="Low complexity" evidence="1">
    <location>
        <begin position="1"/>
        <end position="13"/>
    </location>
</feature>
<sequence>MSSSNQAINSQSNTRQSKEEYDQYVKQLIKDHIPHFENLSEKKKGNKKASFGREDNFSEMIDDDGQISERLMEEDEDTMIKEKAYKDIQEGRSYQTAKSYCAKQVEYLIFCDKRYHRRPVSTRFQATGDKLVTFLYKKVINRQIRIPGKQHIDDPEITNEEMLNPDTITAIKKNYPTVPAINSNPTPRTKVISLPLALVRKREANNDRENNVDRATSYIVNGYSTNKEVAAIAKSLYNSPAQQYKHSFRNSISFLMVHFLLLRGDNVRKLEFADLQFPELPKVGAVDGTYPAMLFLFTSTKTNKTNKKETLACIRNKMVENVRLWQ</sequence>
<name>A0A8H7S0U7_9FUNG</name>
<proteinExistence type="predicted"/>
<dbReference type="EMBL" id="JAEPRB010000167">
    <property type="protein sequence ID" value="KAG2219717.1"/>
    <property type="molecule type" value="Genomic_DNA"/>
</dbReference>
<dbReference type="Gene3D" id="1.10.443.20">
    <property type="entry name" value="Centromere DNA-binding protein complex CBF3 subunit, domain 2"/>
    <property type="match status" value="1"/>
</dbReference>
<dbReference type="GO" id="GO:0003677">
    <property type="term" value="F:DNA binding"/>
    <property type="evidence" value="ECO:0007669"/>
    <property type="project" value="InterPro"/>
</dbReference>
<protein>
    <recommendedName>
        <fullName evidence="4">Ndc10 domain-containing protein</fullName>
    </recommendedName>
</protein>
<reference evidence="2 3" key="1">
    <citation type="submission" date="2020-12" db="EMBL/GenBank/DDBJ databases">
        <title>Metabolic potential, ecology and presence of endohyphal bacteria is reflected in genomic diversity of Mucoromycotina.</title>
        <authorList>
            <person name="Muszewska A."/>
            <person name="Okrasinska A."/>
            <person name="Steczkiewicz K."/>
            <person name="Drgas O."/>
            <person name="Orlowska M."/>
            <person name="Perlinska-Lenart U."/>
            <person name="Aleksandrzak-Piekarczyk T."/>
            <person name="Szatraj K."/>
            <person name="Zielenkiewicz U."/>
            <person name="Pilsyk S."/>
            <person name="Malc E."/>
            <person name="Mieczkowski P."/>
            <person name="Kruszewska J.S."/>
            <person name="Biernat P."/>
            <person name="Pawlowska J."/>
        </authorList>
    </citation>
    <scope>NUCLEOTIDE SEQUENCE [LARGE SCALE GENOMIC DNA]</scope>
    <source>
        <strain evidence="2 3">CBS 142.35</strain>
    </source>
</reference>
<keyword evidence="3" id="KW-1185">Reference proteome</keyword>
<accession>A0A8H7S0U7</accession>
<evidence type="ECO:0000313" key="3">
    <source>
        <dbReference type="Proteomes" id="UP000646827"/>
    </source>
</evidence>
<evidence type="ECO:0000256" key="1">
    <source>
        <dbReference type="SAM" id="MobiDB-lite"/>
    </source>
</evidence>
<dbReference type="Proteomes" id="UP000646827">
    <property type="component" value="Unassembled WGS sequence"/>
</dbReference>
<dbReference type="AlphaFoldDB" id="A0A8H7S0U7"/>